<reference evidence="5 6" key="1">
    <citation type="journal article" date="2018" name="Nat. Ecol. Evol.">
        <title>Pezizomycetes genomes reveal the molecular basis of ectomycorrhizal truffle lifestyle.</title>
        <authorList>
            <person name="Murat C."/>
            <person name="Payen T."/>
            <person name="Noel B."/>
            <person name="Kuo A."/>
            <person name="Morin E."/>
            <person name="Chen J."/>
            <person name="Kohler A."/>
            <person name="Krizsan K."/>
            <person name="Balestrini R."/>
            <person name="Da Silva C."/>
            <person name="Montanini B."/>
            <person name="Hainaut M."/>
            <person name="Levati E."/>
            <person name="Barry K.W."/>
            <person name="Belfiori B."/>
            <person name="Cichocki N."/>
            <person name="Clum A."/>
            <person name="Dockter R.B."/>
            <person name="Fauchery L."/>
            <person name="Guy J."/>
            <person name="Iotti M."/>
            <person name="Le Tacon F."/>
            <person name="Lindquist E.A."/>
            <person name="Lipzen A."/>
            <person name="Malagnac F."/>
            <person name="Mello A."/>
            <person name="Molinier V."/>
            <person name="Miyauchi S."/>
            <person name="Poulain J."/>
            <person name="Riccioni C."/>
            <person name="Rubini A."/>
            <person name="Sitrit Y."/>
            <person name="Splivallo R."/>
            <person name="Traeger S."/>
            <person name="Wang M."/>
            <person name="Zifcakova L."/>
            <person name="Wipf D."/>
            <person name="Zambonelli A."/>
            <person name="Paolocci F."/>
            <person name="Nowrousian M."/>
            <person name="Ottonello S."/>
            <person name="Baldrian P."/>
            <person name="Spatafora J.W."/>
            <person name="Henrissat B."/>
            <person name="Nagy L.G."/>
            <person name="Aury J.M."/>
            <person name="Wincker P."/>
            <person name="Grigoriev I.V."/>
            <person name="Bonfante P."/>
            <person name="Martin F.M."/>
        </authorList>
    </citation>
    <scope>NUCLEOTIDE SEQUENCE [LARGE SCALE GENOMIC DNA]</scope>
    <source>
        <strain evidence="5 6">RN42</strain>
    </source>
</reference>
<keyword evidence="1 2" id="KW-0238">DNA-binding</keyword>
<feature type="compositionally biased region" description="Acidic residues" evidence="3">
    <location>
        <begin position="188"/>
        <end position="208"/>
    </location>
</feature>
<dbReference type="InterPro" id="IPR036910">
    <property type="entry name" value="HMG_box_dom_sf"/>
</dbReference>
<sequence length="286" mass="31344">MSRPRAKTPANAAKTETSAPINNDELIKSQNHFISSMTNLSIAASEAARAGMELFSMLASQQTNLAALQSRASVEPEADKKRKRKQKDPNAPKRPLTAYFLYMQTARSIIKEHLGPEATNKQVTDAAVEQWKSMPEDEKARWNDAYQRELAKYRIEHEKYTKSLAEAGAAGVIEEEVEPEVEAHESPEAEEEEQEEEAVEEDAAEEEAATTASNSPSPPPPSPKRRGRKAKANGDAATPAKAAATPSKATPKNTKKAEKEKPAKPTKEASPEKRTRKRRKSGAADS</sequence>
<gene>
    <name evidence="5" type="ORF">BJ508DRAFT_415295</name>
</gene>
<feature type="compositionally biased region" description="Low complexity" evidence="3">
    <location>
        <begin position="233"/>
        <end position="252"/>
    </location>
</feature>
<organism evidence="5 6">
    <name type="scientific">Ascobolus immersus RN42</name>
    <dbReference type="NCBI Taxonomy" id="1160509"/>
    <lineage>
        <taxon>Eukaryota</taxon>
        <taxon>Fungi</taxon>
        <taxon>Dikarya</taxon>
        <taxon>Ascomycota</taxon>
        <taxon>Pezizomycotina</taxon>
        <taxon>Pezizomycetes</taxon>
        <taxon>Pezizales</taxon>
        <taxon>Ascobolaceae</taxon>
        <taxon>Ascobolus</taxon>
    </lineage>
</organism>
<dbReference type="InterPro" id="IPR050342">
    <property type="entry name" value="HMGB"/>
</dbReference>
<dbReference type="PROSITE" id="PS50118">
    <property type="entry name" value="HMG_BOX_2"/>
    <property type="match status" value="1"/>
</dbReference>
<feature type="compositionally biased region" description="Basic and acidic residues" evidence="3">
    <location>
        <begin position="255"/>
        <end position="273"/>
    </location>
</feature>
<dbReference type="SMART" id="SM00398">
    <property type="entry name" value="HMG"/>
    <property type="match status" value="1"/>
</dbReference>
<dbReference type="OrthoDB" id="5550281at2759"/>
<feature type="compositionally biased region" description="Basic residues" evidence="3">
    <location>
        <begin position="274"/>
        <end position="286"/>
    </location>
</feature>
<feature type="region of interest" description="Disordered" evidence="3">
    <location>
        <begin position="166"/>
        <end position="286"/>
    </location>
</feature>
<proteinExistence type="predicted"/>
<dbReference type="PANTHER" id="PTHR48112:SF5">
    <property type="entry name" value="BOX PROTEIN, PUTATIVE (AFU_ORTHOLOGUE AFUA_1G04550)-RELATED"/>
    <property type="match status" value="1"/>
</dbReference>
<feature type="DNA-binding region" description="HMG box" evidence="2">
    <location>
        <begin position="92"/>
        <end position="161"/>
    </location>
</feature>
<dbReference type="STRING" id="1160509.A0A3N4I591"/>
<dbReference type="SUPFAM" id="SSF47095">
    <property type="entry name" value="HMG-box"/>
    <property type="match status" value="1"/>
</dbReference>
<protein>
    <submittedName>
        <fullName evidence="5">HMG-box</fullName>
    </submittedName>
</protein>
<keyword evidence="2" id="KW-0539">Nucleus</keyword>
<name>A0A3N4I591_ASCIM</name>
<feature type="domain" description="HMG box" evidence="4">
    <location>
        <begin position="92"/>
        <end position="161"/>
    </location>
</feature>
<dbReference type="GO" id="GO:0005634">
    <property type="term" value="C:nucleus"/>
    <property type="evidence" value="ECO:0007669"/>
    <property type="project" value="UniProtKB-UniRule"/>
</dbReference>
<evidence type="ECO:0000259" key="4">
    <source>
        <dbReference type="PROSITE" id="PS50118"/>
    </source>
</evidence>
<feature type="region of interest" description="Disordered" evidence="3">
    <location>
        <begin position="69"/>
        <end position="95"/>
    </location>
</feature>
<evidence type="ECO:0000313" key="5">
    <source>
        <dbReference type="EMBL" id="RPA80627.1"/>
    </source>
</evidence>
<dbReference type="EMBL" id="ML119686">
    <property type="protein sequence ID" value="RPA80627.1"/>
    <property type="molecule type" value="Genomic_DNA"/>
</dbReference>
<dbReference type="Gene3D" id="1.10.30.10">
    <property type="entry name" value="High mobility group box domain"/>
    <property type="match status" value="1"/>
</dbReference>
<dbReference type="GO" id="GO:0003677">
    <property type="term" value="F:DNA binding"/>
    <property type="evidence" value="ECO:0007669"/>
    <property type="project" value="UniProtKB-UniRule"/>
</dbReference>
<evidence type="ECO:0000256" key="1">
    <source>
        <dbReference type="ARBA" id="ARBA00023125"/>
    </source>
</evidence>
<accession>A0A3N4I591</accession>
<dbReference type="InterPro" id="IPR009071">
    <property type="entry name" value="HMG_box_dom"/>
</dbReference>
<evidence type="ECO:0000256" key="2">
    <source>
        <dbReference type="PROSITE-ProRule" id="PRU00267"/>
    </source>
</evidence>
<evidence type="ECO:0000256" key="3">
    <source>
        <dbReference type="SAM" id="MobiDB-lite"/>
    </source>
</evidence>
<evidence type="ECO:0000313" key="6">
    <source>
        <dbReference type="Proteomes" id="UP000275078"/>
    </source>
</evidence>
<feature type="region of interest" description="Disordered" evidence="3">
    <location>
        <begin position="1"/>
        <end position="24"/>
    </location>
</feature>
<dbReference type="Proteomes" id="UP000275078">
    <property type="component" value="Unassembled WGS sequence"/>
</dbReference>
<dbReference type="Pfam" id="PF00505">
    <property type="entry name" value="HMG_box"/>
    <property type="match status" value="1"/>
</dbReference>
<keyword evidence="6" id="KW-1185">Reference proteome</keyword>
<dbReference type="PANTHER" id="PTHR48112">
    <property type="entry name" value="HIGH MOBILITY GROUP PROTEIN DSP1"/>
    <property type="match status" value="1"/>
</dbReference>
<dbReference type="AlphaFoldDB" id="A0A3N4I591"/>